<dbReference type="Gene3D" id="3.50.50.60">
    <property type="entry name" value="FAD/NAD(P)-binding domain"/>
    <property type="match status" value="1"/>
</dbReference>
<name>A0A9Q9UE29_FUSFU</name>
<dbReference type="InterPro" id="IPR050708">
    <property type="entry name" value="T6SS_VgrG/RHS"/>
</dbReference>
<reference evidence="1" key="1">
    <citation type="submission" date="2019-05" db="EMBL/GenBank/DDBJ databases">
        <authorList>
            <person name="Piombo E."/>
        </authorList>
    </citation>
    <scope>NUCLEOTIDE SEQUENCE</scope>
    <source>
        <strain evidence="1">C2S</strain>
    </source>
</reference>
<dbReference type="AlphaFoldDB" id="A0A9Q9UE29"/>
<dbReference type="Proteomes" id="UP000760494">
    <property type="component" value="Unassembled WGS sequence"/>
</dbReference>
<dbReference type="InterPro" id="IPR022385">
    <property type="entry name" value="Rhs_assc_core"/>
</dbReference>
<evidence type="ECO:0000313" key="2">
    <source>
        <dbReference type="Proteomes" id="UP000760494"/>
    </source>
</evidence>
<evidence type="ECO:0000313" key="1">
    <source>
        <dbReference type="EMBL" id="VTT77255.1"/>
    </source>
</evidence>
<dbReference type="EMBL" id="CABFJX010000386">
    <property type="protein sequence ID" value="VTT77255.1"/>
    <property type="molecule type" value="Genomic_DNA"/>
</dbReference>
<dbReference type="InterPro" id="IPR036188">
    <property type="entry name" value="FAD/NAD-bd_sf"/>
</dbReference>
<organism evidence="1 2">
    <name type="scientific">Fusarium fujikuroi</name>
    <name type="common">Bakanae and foot rot disease fungus</name>
    <name type="synonym">Gibberella fujikuroi</name>
    <dbReference type="NCBI Taxonomy" id="5127"/>
    <lineage>
        <taxon>Eukaryota</taxon>
        <taxon>Fungi</taxon>
        <taxon>Dikarya</taxon>
        <taxon>Ascomycota</taxon>
        <taxon>Pezizomycotina</taxon>
        <taxon>Sordariomycetes</taxon>
        <taxon>Hypocreomycetidae</taxon>
        <taxon>Hypocreales</taxon>
        <taxon>Nectriaceae</taxon>
        <taxon>Fusarium</taxon>
        <taxon>Fusarium fujikuroi species complex</taxon>
    </lineage>
</organism>
<dbReference type="SUPFAM" id="SSF51905">
    <property type="entry name" value="FAD/NAD(P)-binding domain"/>
    <property type="match status" value="1"/>
</dbReference>
<protein>
    <submittedName>
        <fullName evidence="1">Uncharacterized protein</fullName>
    </submittedName>
</protein>
<proteinExistence type="predicted"/>
<sequence length="516" mass="58699">MERLDIAIIGAGWYGLAMGKTYLEASPDANMVIFDGAASIGGTWAKERLYPGLKTNNLLGKYEFSDFPMTPERFDAASLMMRHDAPHATGINGWSRSFLYEGKSLLSDDPSVKSKRLSTTSIGNKPEGRYGYAGYAVLAGCMTSIPKFSELHWNMEDMLGYSSTQNIRSGVAERTYYKYDRSGNRVRKVTESAAKIGEDPRNLKDTLFLESIELQTQIDGPDNWIANVIGIEVLAMIETSNHRLQPLVRFQTGTDMELDGEGLVVSYEEYSTFGNALYSFMYGQVEAPRKYRFAGYEHDRETGLYHCGLRYYCLWIACWTSPDPLGEIDGPNLYEYCKSDPINFVVDTGMSKILKSAWGYCRNHLSLAQIASFQYRSRKSPQEKKETSNRDSEQVRLFSHFYNSGYRTAQQNMKSAAKKKEDRGDQHHVYPQSYRHLHLAADIDPDAFTISMVRSLHQVIGTAHDRLWSPYYAKVLGLEEKIKNKANLRQFEADLRDPDSDHAKKLTEIFQKDPEH</sequence>
<dbReference type="Gene3D" id="2.180.10.10">
    <property type="entry name" value="RHS repeat-associated core"/>
    <property type="match status" value="1"/>
</dbReference>
<accession>A0A9Q9UE29</accession>
<comment type="caution">
    <text evidence="1">The sequence shown here is derived from an EMBL/GenBank/DDBJ whole genome shotgun (WGS) entry which is preliminary data.</text>
</comment>
<gene>
    <name evidence="1" type="ORF">C2S_10490</name>
</gene>
<dbReference type="PANTHER" id="PTHR32305:SF15">
    <property type="entry name" value="PROTEIN RHSA-RELATED"/>
    <property type="match status" value="1"/>
</dbReference>
<dbReference type="PANTHER" id="PTHR32305">
    <property type="match status" value="1"/>
</dbReference>
<dbReference type="NCBIfam" id="TIGR03696">
    <property type="entry name" value="Rhs_assc_core"/>
    <property type="match status" value="1"/>
</dbReference>